<feature type="transmembrane region" description="Helical" evidence="1">
    <location>
        <begin position="111"/>
        <end position="129"/>
    </location>
</feature>
<evidence type="ECO:0000256" key="1">
    <source>
        <dbReference type="SAM" id="Phobius"/>
    </source>
</evidence>
<sequence length="154" mass="17429">MSVDEDGAVKVAQQRCDMRSLLSRLQPQCLQRPCVVRCLYCSGLSGYTHESRFNRVLLCCFLVGLAFAAFNVFMSEKRLTDPHPHPYYGSDYRQHQTLAFGYFEIGQTEKALLAMFAVILVVGVLAQKLPRRFCSSLPPPETKVQTISRPVMHV</sequence>
<proteinExistence type="predicted"/>
<keyword evidence="1" id="KW-0472">Membrane</keyword>
<gene>
    <name evidence="2" type="ORF">D5F01_LYC19687</name>
</gene>
<organism evidence="2 3">
    <name type="scientific">Larimichthys crocea</name>
    <name type="common">Large yellow croaker</name>
    <name type="synonym">Pseudosciaena crocea</name>
    <dbReference type="NCBI Taxonomy" id="215358"/>
    <lineage>
        <taxon>Eukaryota</taxon>
        <taxon>Metazoa</taxon>
        <taxon>Chordata</taxon>
        <taxon>Craniata</taxon>
        <taxon>Vertebrata</taxon>
        <taxon>Euteleostomi</taxon>
        <taxon>Actinopterygii</taxon>
        <taxon>Neopterygii</taxon>
        <taxon>Teleostei</taxon>
        <taxon>Neoteleostei</taxon>
        <taxon>Acanthomorphata</taxon>
        <taxon>Eupercaria</taxon>
        <taxon>Sciaenidae</taxon>
        <taxon>Larimichthys</taxon>
    </lineage>
</organism>
<dbReference type="EMBL" id="REGW02000019">
    <property type="protein sequence ID" value="KAE8282283.1"/>
    <property type="molecule type" value="Genomic_DNA"/>
</dbReference>
<accession>A0A6G0HT93</accession>
<feature type="transmembrane region" description="Helical" evidence="1">
    <location>
        <begin position="56"/>
        <end position="74"/>
    </location>
</feature>
<dbReference type="Proteomes" id="UP000424527">
    <property type="component" value="Unassembled WGS sequence"/>
</dbReference>
<keyword evidence="1" id="KW-1133">Transmembrane helix</keyword>
<name>A0A6G0HT93_LARCR</name>
<evidence type="ECO:0000313" key="2">
    <source>
        <dbReference type="EMBL" id="KAE8282283.1"/>
    </source>
</evidence>
<dbReference type="AlphaFoldDB" id="A0A6G0HT93"/>
<reference evidence="2 3" key="1">
    <citation type="submission" date="2019-07" db="EMBL/GenBank/DDBJ databases">
        <title>Chromosome genome assembly for large yellow croaker.</title>
        <authorList>
            <person name="Xiao S."/>
        </authorList>
    </citation>
    <scope>NUCLEOTIDE SEQUENCE [LARGE SCALE GENOMIC DNA]</scope>
    <source>
        <strain evidence="2">JMULYC20181020</strain>
        <tissue evidence="2">Muscle</tissue>
    </source>
</reference>
<comment type="caution">
    <text evidence="2">The sequence shown here is derived from an EMBL/GenBank/DDBJ whole genome shotgun (WGS) entry which is preliminary data.</text>
</comment>
<evidence type="ECO:0000313" key="3">
    <source>
        <dbReference type="Proteomes" id="UP000424527"/>
    </source>
</evidence>
<keyword evidence="1" id="KW-0812">Transmembrane</keyword>
<keyword evidence="3" id="KW-1185">Reference proteome</keyword>
<protein>
    <submittedName>
        <fullName evidence="2">Uncharacterized protein</fullName>
    </submittedName>
</protein>